<dbReference type="AlphaFoldDB" id="A0A3R7PV40"/>
<protein>
    <submittedName>
        <fullName evidence="2">Collagen alpha-1(XVI) chain</fullName>
    </submittedName>
</protein>
<keyword evidence="2" id="KW-0176">Collagen</keyword>
<accession>A0A3R7PV40</accession>
<feature type="compositionally biased region" description="Basic residues" evidence="1">
    <location>
        <begin position="105"/>
        <end position="116"/>
    </location>
</feature>
<dbReference type="PANTHER" id="PTHR24023:SF1112">
    <property type="entry name" value="COL_CUTICLE_N DOMAIN-CONTAINING PROTEIN-RELATED"/>
    <property type="match status" value="1"/>
</dbReference>
<feature type="region of interest" description="Disordered" evidence="1">
    <location>
        <begin position="1"/>
        <end position="35"/>
    </location>
</feature>
<dbReference type="InterPro" id="IPR050149">
    <property type="entry name" value="Collagen_superfamily"/>
</dbReference>
<gene>
    <name evidence="2" type="ORF">C7M84_023330</name>
</gene>
<evidence type="ECO:0000313" key="2">
    <source>
        <dbReference type="EMBL" id="ROT83487.1"/>
    </source>
</evidence>
<feature type="region of interest" description="Disordered" evidence="1">
    <location>
        <begin position="105"/>
        <end position="140"/>
    </location>
</feature>
<dbReference type="OrthoDB" id="10037288at2759"/>
<name>A0A3R7PV40_PENVA</name>
<feature type="region of interest" description="Disordered" evidence="1">
    <location>
        <begin position="362"/>
        <end position="483"/>
    </location>
</feature>
<feature type="compositionally biased region" description="Basic residues" evidence="1">
    <location>
        <begin position="467"/>
        <end position="482"/>
    </location>
</feature>
<dbReference type="GO" id="GO:0005615">
    <property type="term" value="C:extracellular space"/>
    <property type="evidence" value="ECO:0007669"/>
    <property type="project" value="TreeGrafter"/>
</dbReference>
<dbReference type="EMBL" id="QCYY01000677">
    <property type="protein sequence ID" value="ROT83487.1"/>
    <property type="molecule type" value="Genomic_DNA"/>
</dbReference>
<reference evidence="2 3" key="2">
    <citation type="submission" date="2019-01" db="EMBL/GenBank/DDBJ databases">
        <title>The decoding of complex shrimp genome reveals the adaptation for benthos swimmer, frequently molting mechanism and breeding impact on genome.</title>
        <authorList>
            <person name="Sun Y."/>
            <person name="Gao Y."/>
            <person name="Yu Y."/>
        </authorList>
    </citation>
    <scope>NUCLEOTIDE SEQUENCE [LARGE SCALE GENOMIC DNA]</scope>
    <source>
        <tissue evidence="2">Muscle</tissue>
    </source>
</reference>
<reference evidence="2 3" key="1">
    <citation type="submission" date="2018-04" db="EMBL/GenBank/DDBJ databases">
        <authorList>
            <person name="Zhang X."/>
            <person name="Yuan J."/>
            <person name="Li F."/>
            <person name="Xiang J."/>
        </authorList>
    </citation>
    <scope>NUCLEOTIDE SEQUENCE [LARGE SCALE GENOMIC DNA]</scope>
    <source>
        <tissue evidence="2">Muscle</tissue>
    </source>
</reference>
<dbReference type="Proteomes" id="UP000283509">
    <property type="component" value="Unassembled WGS sequence"/>
</dbReference>
<dbReference type="PANTHER" id="PTHR24023">
    <property type="entry name" value="COLLAGEN ALPHA"/>
    <property type="match status" value="1"/>
</dbReference>
<organism evidence="2 3">
    <name type="scientific">Penaeus vannamei</name>
    <name type="common">Whiteleg shrimp</name>
    <name type="synonym">Litopenaeus vannamei</name>
    <dbReference type="NCBI Taxonomy" id="6689"/>
    <lineage>
        <taxon>Eukaryota</taxon>
        <taxon>Metazoa</taxon>
        <taxon>Ecdysozoa</taxon>
        <taxon>Arthropoda</taxon>
        <taxon>Crustacea</taxon>
        <taxon>Multicrustacea</taxon>
        <taxon>Malacostraca</taxon>
        <taxon>Eumalacostraca</taxon>
        <taxon>Eucarida</taxon>
        <taxon>Decapoda</taxon>
        <taxon>Dendrobranchiata</taxon>
        <taxon>Penaeoidea</taxon>
        <taxon>Penaeidae</taxon>
        <taxon>Penaeus</taxon>
    </lineage>
</organism>
<feature type="compositionally biased region" description="Pro residues" evidence="1">
    <location>
        <begin position="119"/>
        <end position="128"/>
    </location>
</feature>
<dbReference type="GO" id="GO:0005581">
    <property type="term" value="C:collagen trimer"/>
    <property type="evidence" value="ECO:0007669"/>
    <property type="project" value="UniProtKB-KW"/>
</dbReference>
<comment type="caution">
    <text evidence="2">The sequence shown here is derived from an EMBL/GenBank/DDBJ whole genome shotgun (WGS) entry which is preliminary data.</text>
</comment>
<keyword evidence="3" id="KW-1185">Reference proteome</keyword>
<feature type="region of interest" description="Disordered" evidence="1">
    <location>
        <begin position="240"/>
        <end position="266"/>
    </location>
</feature>
<dbReference type="GO" id="GO:0030020">
    <property type="term" value="F:extracellular matrix structural constituent conferring tensile strength"/>
    <property type="evidence" value="ECO:0007669"/>
    <property type="project" value="TreeGrafter"/>
</dbReference>
<dbReference type="GO" id="GO:0031012">
    <property type="term" value="C:extracellular matrix"/>
    <property type="evidence" value="ECO:0007669"/>
    <property type="project" value="TreeGrafter"/>
</dbReference>
<feature type="compositionally biased region" description="Basic and acidic residues" evidence="1">
    <location>
        <begin position="20"/>
        <end position="35"/>
    </location>
</feature>
<evidence type="ECO:0000313" key="3">
    <source>
        <dbReference type="Proteomes" id="UP000283509"/>
    </source>
</evidence>
<feature type="compositionally biased region" description="Gly residues" evidence="1">
    <location>
        <begin position="1"/>
        <end position="19"/>
    </location>
</feature>
<proteinExistence type="predicted"/>
<dbReference type="GO" id="GO:0030198">
    <property type="term" value="P:extracellular matrix organization"/>
    <property type="evidence" value="ECO:0007669"/>
    <property type="project" value="TreeGrafter"/>
</dbReference>
<dbReference type="STRING" id="6689.A0A3R7PV40"/>
<sequence length="556" mass="58915">MYFFHRGGGGEGNSKGKGYKAGEGRSVREAGHRGREGARPCNLAVAPWHRGKLHGVRGILPPPVLSPLIWDPREAETAMRVREWAWRAWWLSVCLCLAAPAWAAKKKGGKKSRKKDRPVGPPPTPPAQGSPRNRTGGDNVDQLDRLLADLEPSVHFKRQYAQCPYPPTPVNPPVCPMPPACPMIPCPVPPPIVPVPPTPGPVPPPIDPVPPPVCPPAPQCPPCPTQPAVCPPGRPGPPGPPGPPCTGPPGQPGPPGISSPGPPGPPGLPGTCSGGGCVAPPSCGNEGWYGTITNMISSGCCDRGCPEGDKECPWDISLLVSKYLVVREQIDLISKFDTRIDLLVAAIFRMRLAVEGAYEMVGEPGEPGDEGDPGAKGDRGPAGEPGRCPGSSCLVGPPGDPGPPGSPGDKGRKGDCCYGTPGQRGRKGDAGRGIPGDRGPPGLRGDKGEVGRIMLGYASDPSLSNPRHPRRTRASRGQRGQRRGWEDHFRLLSRAGGVRRGYLGRIRFTPRFQLSLSALHQSASFTVSYHLGDFVDKSHQTLPFICHCHYDLLKDM</sequence>
<evidence type="ECO:0000256" key="1">
    <source>
        <dbReference type="SAM" id="MobiDB-lite"/>
    </source>
</evidence>